<dbReference type="GO" id="GO:0005524">
    <property type="term" value="F:ATP binding"/>
    <property type="evidence" value="ECO:0007669"/>
    <property type="project" value="UniProtKB-KW"/>
</dbReference>
<name>A0A158P7S3_ANGCA</name>
<accession>A0A158P7S3</accession>
<dbReference type="WBParaSite" id="ACAC_0000305501-mRNA-1">
    <property type="protein sequence ID" value="ACAC_0000305501-mRNA-1"/>
    <property type="gene ID" value="ACAC_0000305501"/>
</dbReference>
<reference evidence="5" key="1">
    <citation type="submission" date="2012-09" db="EMBL/GenBank/DDBJ databases">
        <authorList>
            <person name="Martin A.A."/>
        </authorList>
    </citation>
    <scope>NUCLEOTIDE SEQUENCE</scope>
</reference>
<dbReference type="InterPro" id="IPR013641">
    <property type="entry name" value="KTI12/PSTK"/>
</dbReference>
<reference evidence="6" key="2">
    <citation type="submission" date="2016-04" db="UniProtKB">
        <authorList>
            <consortium name="WormBaseParasite"/>
        </authorList>
    </citation>
    <scope>IDENTIFICATION</scope>
</reference>
<protein>
    <recommendedName>
        <fullName evidence="4">Protein KTI12 homolog</fullName>
    </recommendedName>
</protein>
<organism evidence="5 6">
    <name type="scientific">Angiostrongylus cantonensis</name>
    <name type="common">Rat lungworm</name>
    <dbReference type="NCBI Taxonomy" id="6313"/>
    <lineage>
        <taxon>Eukaryota</taxon>
        <taxon>Metazoa</taxon>
        <taxon>Ecdysozoa</taxon>
        <taxon>Nematoda</taxon>
        <taxon>Chromadorea</taxon>
        <taxon>Rhabditida</taxon>
        <taxon>Rhabditina</taxon>
        <taxon>Rhabditomorpha</taxon>
        <taxon>Strongyloidea</taxon>
        <taxon>Metastrongylidae</taxon>
        <taxon>Angiostrongylus</taxon>
    </lineage>
</organism>
<dbReference type="PANTHER" id="PTHR12435">
    <property type="match status" value="1"/>
</dbReference>
<dbReference type="Gene3D" id="3.40.50.300">
    <property type="entry name" value="P-loop containing nucleotide triphosphate hydrolases"/>
    <property type="match status" value="1"/>
</dbReference>
<evidence type="ECO:0000256" key="3">
    <source>
        <dbReference type="ARBA" id="ARBA00025768"/>
    </source>
</evidence>
<dbReference type="Pfam" id="PF08433">
    <property type="entry name" value="KTI12"/>
    <property type="match status" value="1"/>
</dbReference>
<keyword evidence="1" id="KW-0547">Nucleotide-binding</keyword>
<comment type="similarity">
    <text evidence="3">Belongs to the KTI12 family.</text>
</comment>
<keyword evidence="5" id="KW-1185">Reference proteome</keyword>
<evidence type="ECO:0000256" key="1">
    <source>
        <dbReference type="ARBA" id="ARBA00022741"/>
    </source>
</evidence>
<sequence>MPLLVVTGYPSCGKSTTVQRIGEFLASRGKEAFIVRDDDYTLFSRNDYNSLAKEKEHRSFLRSSVEKNLNQKTVVICDSLNYIKGYRYELFLLAKLCRTTYAVVHCGADESTCKWLNKQKEEHVRYKETTINDLIARYEKPDSRNRWDSPLFEVKIGKFPDDMNVDLEYPSPKFATIPMDDIFKWICEGVALTQNQSTQVAPLAPVDFLHELACVTQEVVSAIIEGQRNAPVGCYIVIPTSQPDNNKKTRTLGELTRLRRQFINMSRTNPINSKSKIASLFIHFLNNNS</sequence>
<proteinExistence type="inferred from homology"/>
<evidence type="ECO:0000256" key="2">
    <source>
        <dbReference type="ARBA" id="ARBA00022840"/>
    </source>
</evidence>
<evidence type="ECO:0000313" key="5">
    <source>
        <dbReference type="Proteomes" id="UP000035642"/>
    </source>
</evidence>
<dbReference type="SUPFAM" id="SSF52540">
    <property type="entry name" value="P-loop containing nucleoside triphosphate hydrolases"/>
    <property type="match status" value="1"/>
</dbReference>
<dbReference type="Proteomes" id="UP000035642">
    <property type="component" value="Unassembled WGS sequence"/>
</dbReference>
<dbReference type="InterPro" id="IPR027417">
    <property type="entry name" value="P-loop_NTPase"/>
</dbReference>
<keyword evidence="2" id="KW-0067">ATP-binding</keyword>
<dbReference type="STRING" id="6313.A0A158P7S3"/>
<evidence type="ECO:0000256" key="4">
    <source>
        <dbReference type="ARBA" id="ARBA00026170"/>
    </source>
</evidence>
<evidence type="ECO:0000313" key="6">
    <source>
        <dbReference type="WBParaSite" id="ACAC_0000305501-mRNA-1"/>
    </source>
</evidence>
<dbReference type="AlphaFoldDB" id="A0A158P7S3"/>